<accession>A0A1A9RFF4</accession>
<dbReference type="Gene3D" id="1.10.260.40">
    <property type="entry name" value="lambda repressor-like DNA-binding domains"/>
    <property type="match status" value="1"/>
</dbReference>
<dbReference type="SUPFAM" id="SSF51306">
    <property type="entry name" value="LexA/Signal peptidase"/>
    <property type="match status" value="1"/>
</dbReference>
<evidence type="ECO:0000259" key="4">
    <source>
        <dbReference type="PROSITE" id="PS50943"/>
    </source>
</evidence>
<organism evidence="5 6">
    <name type="scientific">Eikenella corrodens</name>
    <dbReference type="NCBI Taxonomy" id="539"/>
    <lineage>
        <taxon>Bacteria</taxon>
        <taxon>Pseudomonadati</taxon>
        <taxon>Pseudomonadota</taxon>
        <taxon>Betaproteobacteria</taxon>
        <taxon>Neisseriales</taxon>
        <taxon>Neisseriaceae</taxon>
        <taxon>Eikenella</taxon>
    </lineage>
</organism>
<dbReference type="InterPro" id="IPR001387">
    <property type="entry name" value="Cro/C1-type_HTH"/>
</dbReference>
<proteinExistence type="predicted"/>
<name>A0A1A9RFF4_EIKCO</name>
<gene>
    <name evidence="5" type="ORF">A7P85_04330</name>
</gene>
<evidence type="ECO:0000313" key="5">
    <source>
        <dbReference type="EMBL" id="OAM16999.1"/>
    </source>
</evidence>
<comment type="caution">
    <text evidence="5">The sequence shown here is derived from an EMBL/GenBank/DDBJ whole genome shotgun (WGS) entry which is preliminary data.</text>
</comment>
<dbReference type="PANTHER" id="PTHR40661">
    <property type="match status" value="1"/>
</dbReference>
<sequence>MNTLKDRLEELMAEHGLTTQQQLADFAGVSKGLVGQWFNGSTGLGAKPLLAFGKKTRFSTQWLADGTGEKYQADSTSKPIESNATAFAVVETWQDGTPLNDAECEVPFLKEVRLAAGSGSFEAADFNGYKLRFHESSLRRKGINPKDVVCVSADGNSMEPVFPDGATLGVDTSQKHIKDGKIYAINHDGWLRTKILYRLPGNRIRIHSYNEDEHPDEEVDASDIQVIGRVFWWSVLD</sequence>
<dbReference type="CDD" id="cd06529">
    <property type="entry name" value="S24_LexA-like"/>
    <property type="match status" value="1"/>
</dbReference>
<dbReference type="AlphaFoldDB" id="A0A1A9RFF4"/>
<dbReference type="InterPro" id="IPR036286">
    <property type="entry name" value="LexA/Signal_pep-like_sf"/>
</dbReference>
<reference evidence="6" key="1">
    <citation type="submission" date="2016-05" db="EMBL/GenBank/DDBJ databases">
        <title>Draft genome of Corynebacterium afermentans subsp. afermentans LCDC 88199T.</title>
        <authorList>
            <person name="Bernier A.-M."/>
            <person name="Bernard K."/>
        </authorList>
    </citation>
    <scope>NUCLEOTIDE SEQUENCE [LARGE SCALE GENOMIC DNA]</scope>
    <source>
        <strain evidence="6">NML01-0328</strain>
    </source>
</reference>
<dbReference type="Pfam" id="PF00717">
    <property type="entry name" value="Peptidase_S24"/>
    <property type="match status" value="1"/>
</dbReference>
<evidence type="ECO:0000256" key="2">
    <source>
        <dbReference type="ARBA" id="ARBA00023125"/>
    </source>
</evidence>
<feature type="domain" description="HTH cro/C1-type" evidence="4">
    <location>
        <begin position="8"/>
        <end position="63"/>
    </location>
</feature>
<dbReference type="SUPFAM" id="SSF47413">
    <property type="entry name" value="lambda repressor-like DNA-binding domains"/>
    <property type="match status" value="1"/>
</dbReference>
<dbReference type="CDD" id="cd00093">
    <property type="entry name" value="HTH_XRE"/>
    <property type="match status" value="1"/>
</dbReference>
<dbReference type="PROSITE" id="PS50943">
    <property type="entry name" value="HTH_CROC1"/>
    <property type="match status" value="1"/>
</dbReference>
<protein>
    <recommendedName>
        <fullName evidence="4">HTH cro/C1-type domain-containing protein</fullName>
    </recommendedName>
</protein>
<evidence type="ECO:0000313" key="6">
    <source>
        <dbReference type="Proteomes" id="UP000078003"/>
    </source>
</evidence>
<dbReference type="GO" id="GO:0003677">
    <property type="term" value="F:DNA binding"/>
    <property type="evidence" value="ECO:0007669"/>
    <property type="project" value="UniProtKB-KW"/>
</dbReference>
<dbReference type="Proteomes" id="UP000078003">
    <property type="component" value="Unassembled WGS sequence"/>
</dbReference>
<dbReference type="EMBL" id="LXSF01000003">
    <property type="protein sequence ID" value="OAM16999.1"/>
    <property type="molecule type" value="Genomic_DNA"/>
</dbReference>
<dbReference type="PANTHER" id="PTHR40661:SF2">
    <property type="entry name" value="HTH-TYPE TRANSCRIPTIONAL REGULATOR PRTR"/>
    <property type="match status" value="1"/>
</dbReference>
<keyword evidence="3" id="KW-0804">Transcription</keyword>
<dbReference type="SMART" id="SM00530">
    <property type="entry name" value="HTH_XRE"/>
    <property type="match status" value="1"/>
</dbReference>
<dbReference type="InterPro" id="IPR010982">
    <property type="entry name" value="Lambda_DNA-bd_dom_sf"/>
</dbReference>
<dbReference type="RefSeq" id="WP_064104282.1">
    <property type="nucleotide sequence ID" value="NZ_LXSF01000003.1"/>
</dbReference>
<dbReference type="InterPro" id="IPR039418">
    <property type="entry name" value="LexA-like"/>
</dbReference>
<dbReference type="InterPro" id="IPR015927">
    <property type="entry name" value="Peptidase_S24_S26A/B/C"/>
</dbReference>
<evidence type="ECO:0000256" key="3">
    <source>
        <dbReference type="ARBA" id="ARBA00023163"/>
    </source>
</evidence>
<dbReference type="Gene3D" id="2.10.109.10">
    <property type="entry name" value="Umud Fragment, subunit A"/>
    <property type="match status" value="1"/>
</dbReference>
<keyword evidence="2" id="KW-0238">DNA-binding</keyword>
<keyword evidence="1" id="KW-0805">Transcription regulation</keyword>
<evidence type="ECO:0000256" key="1">
    <source>
        <dbReference type="ARBA" id="ARBA00023015"/>
    </source>
</evidence>